<keyword evidence="2" id="KW-1185">Reference proteome</keyword>
<dbReference type="Proteomes" id="UP000027120">
    <property type="component" value="Unassembled WGS sequence"/>
</dbReference>
<reference evidence="1 2" key="1">
    <citation type="submission" date="2014-04" db="EMBL/GenBank/DDBJ databases">
        <authorList>
            <consortium name="International Citrus Genome Consortium"/>
            <person name="Gmitter F."/>
            <person name="Chen C."/>
            <person name="Farmerie W."/>
            <person name="Harkins T."/>
            <person name="Desany B."/>
            <person name="Mohiuddin M."/>
            <person name="Kodira C."/>
            <person name="Borodovsky M."/>
            <person name="Lomsadze A."/>
            <person name="Burns P."/>
            <person name="Jenkins J."/>
            <person name="Prochnik S."/>
            <person name="Shu S."/>
            <person name="Chapman J."/>
            <person name="Pitluck S."/>
            <person name="Schmutz J."/>
            <person name="Rokhsar D."/>
        </authorList>
    </citation>
    <scope>NUCLEOTIDE SEQUENCE</scope>
</reference>
<accession>A0A067EIW4</accession>
<dbReference type="EMBL" id="KK785068">
    <property type="protein sequence ID" value="KDO50861.1"/>
    <property type="molecule type" value="Genomic_DNA"/>
</dbReference>
<evidence type="ECO:0000313" key="2">
    <source>
        <dbReference type="Proteomes" id="UP000027120"/>
    </source>
</evidence>
<dbReference type="AlphaFoldDB" id="A0A067EIW4"/>
<organism evidence="1 2">
    <name type="scientific">Citrus sinensis</name>
    <name type="common">Sweet orange</name>
    <name type="synonym">Citrus aurantium var. sinensis</name>
    <dbReference type="NCBI Taxonomy" id="2711"/>
    <lineage>
        <taxon>Eukaryota</taxon>
        <taxon>Viridiplantae</taxon>
        <taxon>Streptophyta</taxon>
        <taxon>Embryophyta</taxon>
        <taxon>Tracheophyta</taxon>
        <taxon>Spermatophyta</taxon>
        <taxon>Magnoliopsida</taxon>
        <taxon>eudicotyledons</taxon>
        <taxon>Gunneridae</taxon>
        <taxon>Pentapetalae</taxon>
        <taxon>rosids</taxon>
        <taxon>malvids</taxon>
        <taxon>Sapindales</taxon>
        <taxon>Rutaceae</taxon>
        <taxon>Aurantioideae</taxon>
        <taxon>Citrus</taxon>
    </lineage>
</organism>
<protein>
    <submittedName>
        <fullName evidence="1">Uncharacterized protein</fullName>
    </submittedName>
</protein>
<dbReference type="PaxDb" id="2711-XP_006475600.1"/>
<dbReference type="PANTHER" id="PTHR33168">
    <property type="entry name" value="STRESS INDUCED PROTEIN-RELATED"/>
    <property type="match status" value="1"/>
</dbReference>
<sequence>MDIRKLYHLGSRTIELDRCCDERRPVNSPPPSSPSEGQSKLRWIVLLMKFKKEKRKMFQVPYDAYTYSQNFDQGFAWDEPDSFSRSFSVRFADPNRIFLMKSQG</sequence>
<proteinExistence type="predicted"/>
<name>A0A067EIW4_CITSI</name>
<evidence type="ECO:0000313" key="1">
    <source>
        <dbReference type="EMBL" id="KDO50861.1"/>
    </source>
</evidence>
<dbReference type="STRING" id="2711.A0A067EIW4"/>
<dbReference type="eggNOG" id="ENOG502S7H7">
    <property type="taxonomic scope" value="Eukaryota"/>
</dbReference>
<gene>
    <name evidence="1" type="ORF">CISIN_1g044963mg</name>
</gene>